<gene>
    <name evidence="1" type="ORF">QVD17_14101</name>
</gene>
<accession>A0AAD8KWN5</accession>
<dbReference type="PANTHER" id="PTHR35131">
    <property type="entry name" value="EXPRESSED PROTEIN"/>
    <property type="match status" value="1"/>
</dbReference>
<dbReference type="Proteomes" id="UP001229421">
    <property type="component" value="Unassembled WGS sequence"/>
</dbReference>
<protein>
    <submittedName>
        <fullName evidence="1">Uncharacterized protein</fullName>
    </submittedName>
</protein>
<dbReference type="EMBL" id="JAUHHV010000003">
    <property type="protein sequence ID" value="KAK1430955.1"/>
    <property type="molecule type" value="Genomic_DNA"/>
</dbReference>
<keyword evidence="2" id="KW-1185">Reference proteome</keyword>
<evidence type="ECO:0000313" key="2">
    <source>
        <dbReference type="Proteomes" id="UP001229421"/>
    </source>
</evidence>
<evidence type="ECO:0000313" key="1">
    <source>
        <dbReference type="EMBL" id="KAK1430955.1"/>
    </source>
</evidence>
<proteinExistence type="predicted"/>
<sequence>MPMKPSTANIIPLVPSKNMTLKPAAADAPIKIGTKGTVGSLMMKEIEYFNRLEVQSQKSVLQVPQAVAGDKPKPEIDSVIITPKRKKRTNKFMPSICSVIDVADHNGPKLVSGLGYRTLKADVRRLQV</sequence>
<organism evidence="1 2">
    <name type="scientific">Tagetes erecta</name>
    <name type="common">African marigold</name>
    <dbReference type="NCBI Taxonomy" id="13708"/>
    <lineage>
        <taxon>Eukaryota</taxon>
        <taxon>Viridiplantae</taxon>
        <taxon>Streptophyta</taxon>
        <taxon>Embryophyta</taxon>
        <taxon>Tracheophyta</taxon>
        <taxon>Spermatophyta</taxon>
        <taxon>Magnoliopsida</taxon>
        <taxon>eudicotyledons</taxon>
        <taxon>Gunneridae</taxon>
        <taxon>Pentapetalae</taxon>
        <taxon>asterids</taxon>
        <taxon>campanulids</taxon>
        <taxon>Asterales</taxon>
        <taxon>Asteraceae</taxon>
        <taxon>Asteroideae</taxon>
        <taxon>Heliantheae alliance</taxon>
        <taxon>Tageteae</taxon>
        <taxon>Tagetes</taxon>
    </lineage>
</organism>
<comment type="caution">
    <text evidence="1">The sequence shown here is derived from an EMBL/GenBank/DDBJ whole genome shotgun (WGS) entry which is preliminary data.</text>
</comment>
<dbReference type="PANTHER" id="PTHR35131:SF1">
    <property type="entry name" value="EXPRESSED PROTEIN"/>
    <property type="match status" value="1"/>
</dbReference>
<dbReference type="AlphaFoldDB" id="A0AAD8KWN5"/>
<name>A0AAD8KWN5_TARER</name>
<reference evidence="1" key="1">
    <citation type="journal article" date="2023" name="bioRxiv">
        <title>Improved chromosome-level genome assembly for marigold (Tagetes erecta).</title>
        <authorList>
            <person name="Jiang F."/>
            <person name="Yuan L."/>
            <person name="Wang S."/>
            <person name="Wang H."/>
            <person name="Xu D."/>
            <person name="Wang A."/>
            <person name="Fan W."/>
        </authorList>
    </citation>
    <scope>NUCLEOTIDE SEQUENCE</scope>
    <source>
        <strain evidence="1">WSJ</strain>
        <tissue evidence="1">Leaf</tissue>
    </source>
</reference>